<name>A0A4C1XAP0_EUMVA</name>
<reference evidence="2 3" key="1">
    <citation type="journal article" date="2019" name="Commun. Biol.">
        <title>The bagworm genome reveals a unique fibroin gene that provides high tensile strength.</title>
        <authorList>
            <person name="Kono N."/>
            <person name="Nakamura H."/>
            <person name="Ohtoshi R."/>
            <person name="Tomita M."/>
            <person name="Numata K."/>
            <person name="Arakawa K."/>
        </authorList>
    </citation>
    <scope>NUCLEOTIDE SEQUENCE [LARGE SCALE GENOMIC DNA]</scope>
</reference>
<keyword evidence="3" id="KW-1185">Reference proteome</keyword>
<feature type="region of interest" description="Disordered" evidence="1">
    <location>
        <begin position="1"/>
        <end position="43"/>
    </location>
</feature>
<sequence length="177" mass="18955">MIADSSRVVRQPPGGAARGHANAGAGIKQASDHSRWRSGGSASAAIRVTSPSRRAAVRGRLVRVIKLVPVIAEVSAQLPRVTNLFNAAPPTFYDVFFPFSLAPSLSVSPRSGTTAPPIETFERQTSAGEVLLSVARLAVKGRVFYLYGCLEKDASCLRSYHFLTWELQTPTVCGSAR</sequence>
<dbReference type="Proteomes" id="UP000299102">
    <property type="component" value="Unassembled WGS sequence"/>
</dbReference>
<comment type="caution">
    <text evidence="2">The sequence shown here is derived from an EMBL/GenBank/DDBJ whole genome shotgun (WGS) entry which is preliminary data.</text>
</comment>
<dbReference type="EMBL" id="BGZK01000798">
    <property type="protein sequence ID" value="GBP60866.1"/>
    <property type="molecule type" value="Genomic_DNA"/>
</dbReference>
<dbReference type="AlphaFoldDB" id="A0A4C1XAP0"/>
<accession>A0A4C1XAP0</accession>
<feature type="compositionally biased region" description="Low complexity" evidence="1">
    <location>
        <begin position="14"/>
        <end position="26"/>
    </location>
</feature>
<evidence type="ECO:0000313" key="3">
    <source>
        <dbReference type="Proteomes" id="UP000299102"/>
    </source>
</evidence>
<protein>
    <submittedName>
        <fullName evidence="2">Uncharacterized protein</fullName>
    </submittedName>
</protein>
<evidence type="ECO:0000256" key="1">
    <source>
        <dbReference type="SAM" id="MobiDB-lite"/>
    </source>
</evidence>
<evidence type="ECO:0000313" key="2">
    <source>
        <dbReference type="EMBL" id="GBP60866.1"/>
    </source>
</evidence>
<organism evidence="2 3">
    <name type="scientific">Eumeta variegata</name>
    <name type="common">Bagworm moth</name>
    <name type="synonym">Eumeta japonica</name>
    <dbReference type="NCBI Taxonomy" id="151549"/>
    <lineage>
        <taxon>Eukaryota</taxon>
        <taxon>Metazoa</taxon>
        <taxon>Ecdysozoa</taxon>
        <taxon>Arthropoda</taxon>
        <taxon>Hexapoda</taxon>
        <taxon>Insecta</taxon>
        <taxon>Pterygota</taxon>
        <taxon>Neoptera</taxon>
        <taxon>Endopterygota</taxon>
        <taxon>Lepidoptera</taxon>
        <taxon>Glossata</taxon>
        <taxon>Ditrysia</taxon>
        <taxon>Tineoidea</taxon>
        <taxon>Psychidae</taxon>
        <taxon>Oiketicinae</taxon>
        <taxon>Eumeta</taxon>
    </lineage>
</organism>
<gene>
    <name evidence="2" type="ORF">EVAR_26764_1</name>
</gene>
<proteinExistence type="predicted"/>